<reference evidence="1 2" key="1">
    <citation type="submission" date="2020-10" db="EMBL/GenBank/DDBJ databases">
        <title>Phylogeny of dyella-like bacteria.</title>
        <authorList>
            <person name="Fu J."/>
        </authorList>
    </citation>
    <scope>NUCLEOTIDE SEQUENCE [LARGE SCALE GENOMIC DNA]</scope>
    <source>
        <strain evidence="1 2">DKC-1</strain>
    </source>
</reference>
<organism evidence="1 2">
    <name type="scientific">Dyella agri</name>
    <dbReference type="NCBI Taxonomy" id="1926869"/>
    <lineage>
        <taxon>Bacteria</taxon>
        <taxon>Pseudomonadati</taxon>
        <taxon>Pseudomonadota</taxon>
        <taxon>Gammaproteobacteria</taxon>
        <taxon>Lysobacterales</taxon>
        <taxon>Rhodanobacteraceae</taxon>
        <taxon>Dyella</taxon>
    </lineage>
</organism>
<gene>
    <name evidence="1" type="ORF">ISP14_01860</name>
</gene>
<comment type="caution">
    <text evidence="1">The sequence shown here is derived from an EMBL/GenBank/DDBJ whole genome shotgun (WGS) entry which is preliminary data.</text>
</comment>
<sequence>MPDWVREQMDAETPALPPYSPDDLLRAIAAAPQMQGYRIDSAQKVTEDCAPAVWGDEFTVYYRSKAIQHIYVANPREPTKQPVHEGPSDLALRLANRAGIAAAPKYAIAKPWTNDPARTLVALALPEADAGSTADADGQSFALELLVMDTRTARVLERYHENNAFNADAFSFSGIDLDTTHDDPVEPGHRAIGLLANYSHTGATDADVQTLRLFLADDHLSPLAGPIVMSVQSSNRGAACTDLGTQTERSMRIGTTRTHDHADLIVDEAVSNLEPAAGSGCPGKPSPPKRKSWTLHFDGHTYPVPNGLRW</sequence>
<proteinExistence type="predicted"/>
<evidence type="ECO:0000313" key="2">
    <source>
        <dbReference type="Proteomes" id="UP001620397"/>
    </source>
</evidence>
<evidence type="ECO:0000313" key="1">
    <source>
        <dbReference type="EMBL" id="MFK2929525.1"/>
    </source>
</evidence>
<dbReference type="RefSeq" id="WP_404535720.1">
    <property type="nucleotide sequence ID" value="NZ_JADIKL010000001.1"/>
</dbReference>
<name>A0ABW8KBQ4_9GAMM</name>
<keyword evidence="2" id="KW-1185">Reference proteome</keyword>
<accession>A0ABW8KBQ4</accession>
<dbReference type="Proteomes" id="UP001620397">
    <property type="component" value="Unassembled WGS sequence"/>
</dbReference>
<dbReference type="EMBL" id="JADIKL010000001">
    <property type="protein sequence ID" value="MFK2929525.1"/>
    <property type="molecule type" value="Genomic_DNA"/>
</dbReference>
<protein>
    <submittedName>
        <fullName evidence="1">Uncharacterized protein</fullName>
    </submittedName>
</protein>